<evidence type="ECO:0000256" key="2">
    <source>
        <dbReference type="SAM" id="Phobius"/>
    </source>
</evidence>
<dbReference type="Proteomes" id="UP000694843">
    <property type="component" value="Unplaced"/>
</dbReference>
<evidence type="ECO:0000313" key="4">
    <source>
        <dbReference type="RefSeq" id="XP_018012070.1"/>
    </source>
</evidence>
<feature type="compositionally biased region" description="Basic and acidic residues" evidence="1">
    <location>
        <begin position="184"/>
        <end position="196"/>
    </location>
</feature>
<keyword evidence="2" id="KW-0812">Transmembrane</keyword>
<feature type="transmembrane region" description="Helical" evidence="2">
    <location>
        <begin position="84"/>
        <end position="103"/>
    </location>
</feature>
<proteinExistence type="predicted"/>
<reference evidence="4" key="1">
    <citation type="submission" date="2025-08" db="UniProtKB">
        <authorList>
            <consortium name="RefSeq"/>
        </authorList>
    </citation>
    <scope>IDENTIFICATION</scope>
    <source>
        <tissue evidence="4">Whole organism</tissue>
    </source>
</reference>
<dbReference type="GeneID" id="108669277"/>
<evidence type="ECO:0000256" key="1">
    <source>
        <dbReference type="SAM" id="MobiDB-lite"/>
    </source>
</evidence>
<feature type="region of interest" description="Disordered" evidence="1">
    <location>
        <begin position="184"/>
        <end position="203"/>
    </location>
</feature>
<keyword evidence="3" id="KW-1185">Reference proteome</keyword>
<protein>
    <submittedName>
        <fullName evidence="4">Uncharacterized protein LOC108669277</fullName>
    </submittedName>
</protein>
<feature type="transmembrane region" description="Helical" evidence="2">
    <location>
        <begin position="140"/>
        <end position="162"/>
    </location>
</feature>
<gene>
    <name evidence="4" type="primary">LOC108669277</name>
</gene>
<name>A0A8B7NEP3_HYAAZ</name>
<organism evidence="3 4">
    <name type="scientific">Hyalella azteca</name>
    <name type="common">Amphipod</name>
    <dbReference type="NCBI Taxonomy" id="294128"/>
    <lineage>
        <taxon>Eukaryota</taxon>
        <taxon>Metazoa</taxon>
        <taxon>Ecdysozoa</taxon>
        <taxon>Arthropoda</taxon>
        <taxon>Crustacea</taxon>
        <taxon>Multicrustacea</taxon>
        <taxon>Malacostraca</taxon>
        <taxon>Eumalacostraca</taxon>
        <taxon>Peracarida</taxon>
        <taxon>Amphipoda</taxon>
        <taxon>Senticaudata</taxon>
        <taxon>Talitrida</taxon>
        <taxon>Talitroidea</taxon>
        <taxon>Hyalellidae</taxon>
        <taxon>Hyalella</taxon>
    </lineage>
</organism>
<evidence type="ECO:0000313" key="3">
    <source>
        <dbReference type="Proteomes" id="UP000694843"/>
    </source>
</evidence>
<sequence length="203" mass="22051">MCDCKRVLVIVVNFLLCSVSLAGIGLLVFQSHEQGLLTQDELKSGALNVPLALGCVLAIAAITAILGIIGIAKRFSGLLLTQSVVLHLLAMAELALCGYHFGYVNGRKSILGRVEDVLLAAQTLWSIDLTKELSSSTTSLVTVIVLQIVLQEMGIILALVASRWEYFDGSMMIPDFRNDSYKPVKKSESHRNEAHTTVHRSLS</sequence>
<feature type="transmembrane region" description="Helical" evidence="2">
    <location>
        <begin position="7"/>
        <end position="29"/>
    </location>
</feature>
<keyword evidence="2" id="KW-0472">Membrane</keyword>
<dbReference type="KEGG" id="hazt:108669277"/>
<feature type="transmembrane region" description="Helical" evidence="2">
    <location>
        <begin position="49"/>
        <end position="72"/>
    </location>
</feature>
<keyword evidence="2" id="KW-1133">Transmembrane helix</keyword>
<dbReference type="AlphaFoldDB" id="A0A8B7NEP3"/>
<accession>A0A8B7NEP3</accession>
<dbReference type="RefSeq" id="XP_018012070.1">
    <property type="nucleotide sequence ID" value="XM_018156581.1"/>
</dbReference>